<proteinExistence type="predicted"/>
<comment type="caution">
    <text evidence="1">The sequence shown here is derived from an EMBL/GenBank/DDBJ whole genome shotgun (WGS) entry which is preliminary data.</text>
</comment>
<sequence length="139" mass="15742">MELQSSTTDDSCPGCNMLPFHVRIELVTVFPIPEQECSSRVGRAVQELGGVLQKGRFNENWNLSGQCVMCLEDLSVGWEVSVLQRSHIFHQDFTFKSLQRSCMCPLCCYHFPFNLLSFGWVSLTVFLIIKHGIHLGSCL</sequence>
<protein>
    <submittedName>
        <fullName evidence="1">Uncharacterized protein</fullName>
    </submittedName>
</protein>
<evidence type="ECO:0000313" key="2">
    <source>
        <dbReference type="Proteomes" id="UP000091857"/>
    </source>
</evidence>
<dbReference type="Proteomes" id="UP000091857">
    <property type="component" value="Chromosome 18"/>
</dbReference>
<accession>A0ACB7G0F4</accession>
<reference evidence="2" key="1">
    <citation type="journal article" date="2016" name="Nat. Biotechnol.">
        <title>Sequencing wild and cultivated cassava and related species reveals extensive interspecific hybridization and genetic diversity.</title>
        <authorList>
            <person name="Bredeson J.V."/>
            <person name="Lyons J.B."/>
            <person name="Prochnik S.E."/>
            <person name="Wu G.A."/>
            <person name="Ha C.M."/>
            <person name="Edsinger-Gonzales E."/>
            <person name="Grimwood J."/>
            <person name="Schmutz J."/>
            <person name="Rabbi I.Y."/>
            <person name="Egesi C."/>
            <person name="Nauluvula P."/>
            <person name="Lebot V."/>
            <person name="Ndunguru J."/>
            <person name="Mkamilo G."/>
            <person name="Bart R.S."/>
            <person name="Setter T.L."/>
            <person name="Gleadow R.M."/>
            <person name="Kulakow P."/>
            <person name="Ferguson M.E."/>
            <person name="Rounsley S."/>
            <person name="Rokhsar D.S."/>
        </authorList>
    </citation>
    <scope>NUCLEOTIDE SEQUENCE [LARGE SCALE GENOMIC DNA]</scope>
    <source>
        <strain evidence="2">cv. AM560-2</strain>
    </source>
</reference>
<dbReference type="EMBL" id="CM004404">
    <property type="protein sequence ID" value="KAG8633245.1"/>
    <property type="molecule type" value="Genomic_DNA"/>
</dbReference>
<gene>
    <name evidence="1" type="ORF">MANES_18G085550v8</name>
</gene>
<evidence type="ECO:0000313" key="1">
    <source>
        <dbReference type="EMBL" id="KAG8633245.1"/>
    </source>
</evidence>
<name>A0ACB7G0F4_MANES</name>
<keyword evidence="2" id="KW-1185">Reference proteome</keyword>
<organism evidence="1 2">
    <name type="scientific">Manihot esculenta</name>
    <name type="common">Cassava</name>
    <name type="synonym">Jatropha manihot</name>
    <dbReference type="NCBI Taxonomy" id="3983"/>
    <lineage>
        <taxon>Eukaryota</taxon>
        <taxon>Viridiplantae</taxon>
        <taxon>Streptophyta</taxon>
        <taxon>Embryophyta</taxon>
        <taxon>Tracheophyta</taxon>
        <taxon>Spermatophyta</taxon>
        <taxon>Magnoliopsida</taxon>
        <taxon>eudicotyledons</taxon>
        <taxon>Gunneridae</taxon>
        <taxon>Pentapetalae</taxon>
        <taxon>rosids</taxon>
        <taxon>fabids</taxon>
        <taxon>Malpighiales</taxon>
        <taxon>Euphorbiaceae</taxon>
        <taxon>Crotonoideae</taxon>
        <taxon>Manihoteae</taxon>
        <taxon>Manihot</taxon>
    </lineage>
</organism>